<feature type="domain" description="Nitroreductase" evidence="9">
    <location>
        <begin position="17"/>
        <end position="163"/>
    </location>
</feature>
<dbReference type="EMBL" id="JACHWY010000001">
    <property type="protein sequence ID" value="MBB3046676.1"/>
    <property type="molecule type" value="Genomic_DNA"/>
</dbReference>
<sequence>MDALQLLLERNSAPKLTEPGPTPAELKTLLDAAVRAPDHARLRPWRFLLIEGEARHALGEVFARAAARRNPDTTDADLDKARSKALRAPLIIAVVVCYTEHPKVPLLEQQLSAGCAAHSILLAAETMGYAGIWRTGANAFDREVLAELNLAEHESLVGYLYIGSRDGRPKPLPGYDSQTFASTWPSE</sequence>
<comment type="cofactor">
    <cofactor evidence="8">
        <name>FMN</name>
        <dbReference type="ChEBI" id="CHEBI:58210"/>
    </cofactor>
    <text evidence="8">Binds 1 FMN per subunit.</text>
</comment>
<feature type="binding site" description="in other chain" evidence="8">
    <location>
        <begin position="133"/>
        <end position="135"/>
    </location>
    <ligand>
        <name>FMN</name>
        <dbReference type="ChEBI" id="CHEBI:58210"/>
        <note>ligand shared between dimeric partners</note>
    </ligand>
</feature>
<evidence type="ECO:0000256" key="3">
    <source>
        <dbReference type="ARBA" id="ARBA00022643"/>
    </source>
</evidence>
<comment type="caution">
    <text evidence="10">The sequence shown here is derived from an EMBL/GenBank/DDBJ whole genome shotgun (WGS) entry which is preliminary data.</text>
</comment>
<name>A0A7W4W3C2_9GAMM</name>
<dbReference type="SUPFAM" id="SSF55469">
    <property type="entry name" value="FMN-dependent nitroreductase-like"/>
    <property type="match status" value="1"/>
</dbReference>
<feature type="binding site" evidence="8">
    <location>
        <position position="35"/>
    </location>
    <ligand>
        <name>FMN</name>
        <dbReference type="ChEBI" id="CHEBI:58210"/>
        <note>ligand shared between dimeric partners</note>
    </ligand>
</feature>
<dbReference type="Proteomes" id="UP000537130">
    <property type="component" value="Unassembled WGS sequence"/>
</dbReference>
<evidence type="ECO:0000313" key="10">
    <source>
        <dbReference type="EMBL" id="MBB3046676.1"/>
    </source>
</evidence>
<dbReference type="RefSeq" id="WP_183409356.1">
    <property type="nucleotide sequence ID" value="NZ_JACHWY010000001.1"/>
</dbReference>
<feature type="binding site" description="in other chain" evidence="8">
    <location>
        <begin position="10"/>
        <end position="12"/>
    </location>
    <ligand>
        <name>FMN</name>
        <dbReference type="ChEBI" id="CHEBI:58210"/>
        <note>ligand shared between dimeric partners</note>
    </ligand>
</feature>
<evidence type="ECO:0000256" key="1">
    <source>
        <dbReference type="ARBA" id="ARBA00007118"/>
    </source>
</evidence>
<proteinExistence type="inferred from homology"/>
<keyword evidence="6 7" id="KW-0520">NAD</keyword>
<dbReference type="Pfam" id="PF00881">
    <property type="entry name" value="Nitroreductase"/>
    <property type="match status" value="1"/>
</dbReference>
<dbReference type="CDD" id="cd02135">
    <property type="entry name" value="YdjA-like"/>
    <property type="match status" value="1"/>
</dbReference>
<dbReference type="PANTHER" id="PTHR43821:SF1">
    <property type="entry name" value="NAD(P)H NITROREDUCTASE YDJA-RELATED"/>
    <property type="match status" value="1"/>
</dbReference>
<evidence type="ECO:0000313" key="11">
    <source>
        <dbReference type="Proteomes" id="UP000537130"/>
    </source>
</evidence>
<dbReference type="InterPro" id="IPR000415">
    <property type="entry name" value="Nitroreductase-like"/>
</dbReference>
<organism evidence="10 11">
    <name type="scientific">Litorivivens lipolytica</name>
    <dbReference type="NCBI Taxonomy" id="1524264"/>
    <lineage>
        <taxon>Bacteria</taxon>
        <taxon>Pseudomonadati</taxon>
        <taxon>Pseudomonadota</taxon>
        <taxon>Gammaproteobacteria</taxon>
        <taxon>Litorivivens</taxon>
    </lineage>
</organism>
<feature type="binding site" evidence="8">
    <location>
        <position position="39"/>
    </location>
    <ligand>
        <name>FMN</name>
        <dbReference type="ChEBI" id="CHEBI:58210"/>
        <note>ligand shared between dimeric partners</note>
    </ligand>
</feature>
<keyword evidence="5 7" id="KW-0560">Oxidoreductase</keyword>
<dbReference type="PANTHER" id="PTHR43821">
    <property type="entry name" value="NAD(P)H NITROREDUCTASE YDJA-RELATED"/>
    <property type="match status" value="1"/>
</dbReference>
<dbReference type="AlphaFoldDB" id="A0A7W4W3C2"/>
<dbReference type="Gene3D" id="3.40.109.10">
    <property type="entry name" value="NADH Oxidase"/>
    <property type="match status" value="1"/>
</dbReference>
<dbReference type="EC" id="1.-.-.-" evidence="7"/>
<accession>A0A7W4W3C2</accession>
<dbReference type="GO" id="GO:0016491">
    <property type="term" value="F:oxidoreductase activity"/>
    <property type="evidence" value="ECO:0007669"/>
    <property type="project" value="UniProtKB-UniRule"/>
</dbReference>
<dbReference type="InterPro" id="IPR052530">
    <property type="entry name" value="NAD(P)H_nitroreductase"/>
</dbReference>
<keyword evidence="4 7" id="KW-0521">NADP</keyword>
<evidence type="ECO:0000259" key="9">
    <source>
        <dbReference type="Pfam" id="PF00881"/>
    </source>
</evidence>
<dbReference type="InterPro" id="IPR026021">
    <property type="entry name" value="YdjA-like"/>
</dbReference>
<keyword evidence="11" id="KW-1185">Reference proteome</keyword>
<evidence type="ECO:0000256" key="5">
    <source>
        <dbReference type="ARBA" id="ARBA00023002"/>
    </source>
</evidence>
<reference evidence="10 11" key="1">
    <citation type="submission" date="2020-08" db="EMBL/GenBank/DDBJ databases">
        <title>Genomic Encyclopedia of Type Strains, Phase III (KMG-III): the genomes of soil and plant-associated and newly described type strains.</title>
        <authorList>
            <person name="Whitman W."/>
        </authorList>
    </citation>
    <scope>NUCLEOTIDE SEQUENCE [LARGE SCALE GENOMIC DNA]</scope>
    <source>
        <strain evidence="10 11">CECT 8654</strain>
    </source>
</reference>
<keyword evidence="3 7" id="KW-0288">FMN</keyword>
<dbReference type="PIRSF" id="PIRSF000232">
    <property type="entry name" value="YdjA"/>
    <property type="match status" value="1"/>
</dbReference>
<protein>
    <recommendedName>
        <fullName evidence="7">Putative NAD(P)H nitroreductase</fullName>
        <ecNumber evidence="7">1.-.-.-</ecNumber>
    </recommendedName>
</protein>
<evidence type="ECO:0000256" key="6">
    <source>
        <dbReference type="ARBA" id="ARBA00023027"/>
    </source>
</evidence>
<gene>
    <name evidence="10" type="ORF">FHR99_000912</name>
</gene>
<dbReference type="InterPro" id="IPR029479">
    <property type="entry name" value="Nitroreductase"/>
</dbReference>
<comment type="similarity">
    <text evidence="1 7">Belongs to the nitroreductase family.</text>
</comment>
<keyword evidence="2 7" id="KW-0285">Flavoprotein</keyword>
<evidence type="ECO:0000256" key="7">
    <source>
        <dbReference type="PIRNR" id="PIRNR000232"/>
    </source>
</evidence>
<evidence type="ECO:0000256" key="2">
    <source>
        <dbReference type="ARBA" id="ARBA00022630"/>
    </source>
</evidence>
<evidence type="ECO:0000256" key="4">
    <source>
        <dbReference type="ARBA" id="ARBA00022857"/>
    </source>
</evidence>
<evidence type="ECO:0000256" key="8">
    <source>
        <dbReference type="PIRSR" id="PIRSR000232-1"/>
    </source>
</evidence>